<protein>
    <submittedName>
        <fullName evidence="1">DUF2199 domain-containing protein</fullName>
    </submittedName>
</protein>
<evidence type="ECO:0000313" key="1">
    <source>
        <dbReference type="EMBL" id="MVT40024.1"/>
    </source>
</evidence>
<accession>A0A6N8J529</accession>
<dbReference type="Proteomes" id="UP000468388">
    <property type="component" value="Unassembled WGS sequence"/>
</dbReference>
<dbReference type="OrthoDB" id="4404538at2"/>
<keyword evidence="2" id="KW-1185">Reference proteome</keyword>
<evidence type="ECO:0000313" key="2">
    <source>
        <dbReference type="Proteomes" id="UP000468388"/>
    </source>
</evidence>
<dbReference type="AlphaFoldDB" id="A0A6N8J529"/>
<name>A0A6N8J529_9BACT</name>
<reference evidence="1 2" key="1">
    <citation type="submission" date="2019-12" db="EMBL/GenBank/DDBJ databases">
        <title>The draft genomic sequence of strain Chitinophaga oryziterrae JCM 16595.</title>
        <authorList>
            <person name="Zhang X."/>
        </authorList>
    </citation>
    <scope>NUCLEOTIDE SEQUENCE [LARGE SCALE GENOMIC DNA]</scope>
    <source>
        <strain evidence="1 2">JCM 16595</strain>
    </source>
</reference>
<sequence>MKYTCSSCGQVHEEWPALTFDSPTSYNILSDSMKNQIGELNADFCIVRHPGQTDRFIRGTLTLKVIDHCEGLDYGVWVSLSEKSFQDYSETFNNTSPEEKYFGWLSNDIPEYEILESMPTTVFTRLNGLRPEMNTYNASLVKVDSYIEGNVILGLC</sequence>
<proteinExistence type="predicted"/>
<dbReference type="Pfam" id="PF09965">
    <property type="entry name" value="DUF2199"/>
    <property type="match status" value="1"/>
</dbReference>
<dbReference type="RefSeq" id="WP_157298660.1">
    <property type="nucleotide sequence ID" value="NZ_BAAAZB010000005.1"/>
</dbReference>
<dbReference type="EMBL" id="WRXO01000001">
    <property type="protein sequence ID" value="MVT40024.1"/>
    <property type="molecule type" value="Genomic_DNA"/>
</dbReference>
<organism evidence="1 2">
    <name type="scientific">Chitinophaga oryziterrae</name>
    <dbReference type="NCBI Taxonomy" id="1031224"/>
    <lineage>
        <taxon>Bacteria</taxon>
        <taxon>Pseudomonadati</taxon>
        <taxon>Bacteroidota</taxon>
        <taxon>Chitinophagia</taxon>
        <taxon>Chitinophagales</taxon>
        <taxon>Chitinophagaceae</taxon>
        <taxon>Chitinophaga</taxon>
    </lineage>
</organism>
<gene>
    <name evidence="1" type="ORF">GO495_05480</name>
</gene>
<dbReference type="InterPro" id="IPR018697">
    <property type="entry name" value="DUF2199"/>
</dbReference>
<comment type="caution">
    <text evidence="1">The sequence shown here is derived from an EMBL/GenBank/DDBJ whole genome shotgun (WGS) entry which is preliminary data.</text>
</comment>